<dbReference type="EMBL" id="BTRK01000002">
    <property type="protein sequence ID" value="GMR37594.1"/>
    <property type="molecule type" value="Genomic_DNA"/>
</dbReference>
<feature type="non-terminal residue" evidence="1">
    <location>
        <position position="81"/>
    </location>
</feature>
<reference evidence="2" key="1">
    <citation type="submission" date="2022-10" db="EMBL/GenBank/DDBJ databases">
        <title>Genome assembly of Pristionchus species.</title>
        <authorList>
            <person name="Yoshida K."/>
            <person name="Sommer R.J."/>
        </authorList>
    </citation>
    <scope>NUCLEOTIDE SEQUENCE [LARGE SCALE GENOMIC DNA]</scope>
    <source>
        <strain evidence="2">RS5460</strain>
    </source>
</reference>
<accession>A0AAN5CCN3</accession>
<dbReference type="Proteomes" id="UP001328107">
    <property type="component" value="Unassembled WGS sequence"/>
</dbReference>
<comment type="caution">
    <text evidence="1">The sequence shown here is derived from an EMBL/GenBank/DDBJ whole genome shotgun (WGS) entry which is preliminary data.</text>
</comment>
<name>A0AAN5CCN3_9BILA</name>
<evidence type="ECO:0000313" key="1">
    <source>
        <dbReference type="EMBL" id="GMR37594.1"/>
    </source>
</evidence>
<organism evidence="1 2">
    <name type="scientific">Pristionchus mayeri</name>
    <dbReference type="NCBI Taxonomy" id="1317129"/>
    <lineage>
        <taxon>Eukaryota</taxon>
        <taxon>Metazoa</taxon>
        <taxon>Ecdysozoa</taxon>
        <taxon>Nematoda</taxon>
        <taxon>Chromadorea</taxon>
        <taxon>Rhabditida</taxon>
        <taxon>Rhabditina</taxon>
        <taxon>Diplogasteromorpha</taxon>
        <taxon>Diplogasteroidea</taxon>
        <taxon>Neodiplogasteridae</taxon>
        <taxon>Pristionchus</taxon>
    </lineage>
</organism>
<feature type="non-terminal residue" evidence="1">
    <location>
        <position position="1"/>
    </location>
</feature>
<proteinExistence type="predicted"/>
<sequence>SHCRTASPRPSIEIKAEESRTVDYDELSSVCIADLVEDSSNEVSLIIVYSEHVIWKFIHVLSSRAEEGSEDGGSTPVNEVN</sequence>
<keyword evidence="2" id="KW-1185">Reference proteome</keyword>
<evidence type="ECO:0000313" key="2">
    <source>
        <dbReference type="Proteomes" id="UP001328107"/>
    </source>
</evidence>
<dbReference type="AlphaFoldDB" id="A0AAN5CCN3"/>
<protein>
    <submittedName>
        <fullName evidence="1">Uncharacterized protein</fullName>
    </submittedName>
</protein>
<gene>
    <name evidence="1" type="ORF">PMAYCL1PPCAC_07789</name>
</gene>